<protein>
    <submittedName>
        <fullName evidence="1">S-glutathionyl-(Chloro)hydroquinone reductase</fullName>
        <ecNumber evidence="1">1.8.5.7</ecNumber>
    </submittedName>
</protein>
<evidence type="ECO:0000313" key="2">
    <source>
        <dbReference type="Proteomes" id="UP001172386"/>
    </source>
</evidence>
<comment type="caution">
    <text evidence="1">The sequence shown here is derived from an EMBL/GenBank/DDBJ whole genome shotgun (WGS) entry which is preliminary data.</text>
</comment>
<sequence>MANATLNQKSSFNSKGELQLPVSEFRSWISKEPKARFPPENGRYHLYVSYACPWAHRTLIVRALKGLESVVPVTVVHPVLNSAETWRFAAGCDDIQGENMRSDPLHPNFRHIRELYRLAEPGYIGRCSVPVLWDSGEETVVSNESSEIIRMLNREFGEFVNAEGDEIDLYPEELRPQIDQVNDWIKAGMAKTQAAYSTAVKMLFECLDRVEEHLTSTPGPYYFGSSVTEVDVRLYVTIIRFDTVYGHLFKANMKTIRHDYPHIHKWLRNLYWNHEAFRKTTNFEHIKKGYYRSMTFLNPEAIVPEGPIPDILPLTC</sequence>
<keyword evidence="2" id="KW-1185">Reference proteome</keyword>
<dbReference type="EC" id="1.8.5.7" evidence="1"/>
<gene>
    <name evidence="1" type="primary">ECM4_2</name>
    <name evidence="1" type="ORF">H2198_003215</name>
</gene>
<proteinExistence type="predicted"/>
<reference evidence="1" key="1">
    <citation type="submission" date="2022-10" db="EMBL/GenBank/DDBJ databases">
        <title>Culturing micro-colonial fungi from biological soil crusts in the Mojave desert and describing Neophaeococcomyces mojavensis, and introducing the new genera and species Taxawa tesnikishii.</title>
        <authorList>
            <person name="Kurbessoian T."/>
            <person name="Stajich J.E."/>
        </authorList>
    </citation>
    <scope>NUCLEOTIDE SEQUENCE</scope>
    <source>
        <strain evidence="1">JES_112</strain>
    </source>
</reference>
<evidence type="ECO:0000313" key="1">
    <source>
        <dbReference type="EMBL" id="KAJ9659339.1"/>
    </source>
</evidence>
<dbReference type="EMBL" id="JAPDRQ010000041">
    <property type="protein sequence ID" value="KAJ9659339.1"/>
    <property type="molecule type" value="Genomic_DNA"/>
</dbReference>
<dbReference type="Proteomes" id="UP001172386">
    <property type="component" value="Unassembled WGS sequence"/>
</dbReference>
<organism evidence="1 2">
    <name type="scientific">Neophaeococcomyces mojaviensis</name>
    <dbReference type="NCBI Taxonomy" id="3383035"/>
    <lineage>
        <taxon>Eukaryota</taxon>
        <taxon>Fungi</taxon>
        <taxon>Dikarya</taxon>
        <taxon>Ascomycota</taxon>
        <taxon>Pezizomycotina</taxon>
        <taxon>Eurotiomycetes</taxon>
        <taxon>Chaetothyriomycetidae</taxon>
        <taxon>Chaetothyriales</taxon>
        <taxon>Chaetothyriales incertae sedis</taxon>
        <taxon>Neophaeococcomyces</taxon>
    </lineage>
</organism>
<name>A0ACC3AC38_9EURO</name>
<accession>A0ACC3AC38</accession>
<keyword evidence="1" id="KW-0560">Oxidoreductase</keyword>